<sequence>MENVTSYIIKNKNMDNVKVINISTIDFENFPMKSELKRISDKHDIGLNEIQITEILSCRAETDMEKLSELFRHLTIEYVDSAISVTVLNLFNHERYSYCFLNGKCHVLQY</sequence>
<evidence type="ECO:0000313" key="1">
    <source>
        <dbReference type="EMBL" id="DAD65405.1"/>
    </source>
</evidence>
<reference evidence="1" key="1">
    <citation type="journal article" date="2021" name="Proc. Natl. Acad. Sci. U.S.A.">
        <title>A Catalog of Tens of Thousands of Viruses from Human Metagenomes Reveals Hidden Associations with Chronic Diseases.</title>
        <authorList>
            <person name="Tisza M.J."/>
            <person name="Buck C.B."/>
        </authorList>
    </citation>
    <scope>NUCLEOTIDE SEQUENCE</scope>
    <source>
        <strain evidence="1">CtA4D8</strain>
    </source>
</reference>
<accession>A0A8S5L6M3</accession>
<protein>
    <submittedName>
        <fullName evidence="1">Uncharacterized protein</fullName>
    </submittedName>
</protein>
<name>A0A8S5L6M3_9CAUD</name>
<proteinExistence type="predicted"/>
<dbReference type="EMBL" id="BK014643">
    <property type="protein sequence ID" value="DAD65405.1"/>
    <property type="molecule type" value="Genomic_DNA"/>
</dbReference>
<organism evidence="1">
    <name type="scientific">Myoviridae sp. ctA4D8</name>
    <dbReference type="NCBI Taxonomy" id="2823535"/>
    <lineage>
        <taxon>Viruses</taxon>
        <taxon>Duplodnaviria</taxon>
        <taxon>Heunggongvirae</taxon>
        <taxon>Uroviricota</taxon>
        <taxon>Caudoviricetes</taxon>
    </lineage>
</organism>